<evidence type="ECO:0000313" key="4">
    <source>
        <dbReference type="EMBL" id="GHF59324.1"/>
    </source>
</evidence>
<feature type="compositionally biased region" description="Pro residues" evidence="1">
    <location>
        <begin position="45"/>
        <end position="69"/>
    </location>
</feature>
<feature type="region of interest" description="Disordered" evidence="1">
    <location>
        <begin position="253"/>
        <end position="275"/>
    </location>
</feature>
<protein>
    <recommendedName>
        <fullName evidence="3">DUF6777 domain-containing protein</fullName>
    </recommendedName>
</protein>
<feature type="compositionally biased region" description="Low complexity" evidence="1">
    <location>
        <begin position="338"/>
        <end position="352"/>
    </location>
</feature>
<name>A0A919B619_9ACTN</name>
<dbReference type="PRINTS" id="PR01217">
    <property type="entry name" value="PRICHEXTENSN"/>
</dbReference>
<keyword evidence="5" id="KW-1185">Reference proteome</keyword>
<dbReference type="InterPro" id="IPR046704">
    <property type="entry name" value="DUF6777"/>
</dbReference>
<dbReference type="Pfam" id="PF20568">
    <property type="entry name" value="DUF6777"/>
    <property type="match status" value="1"/>
</dbReference>
<evidence type="ECO:0000256" key="1">
    <source>
        <dbReference type="SAM" id="MobiDB-lite"/>
    </source>
</evidence>
<reference evidence="4" key="1">
    <citation type="journal article" date="2014" name="Int. J. Syst. Evol. Microbiol.">
        <title>Complete genome sequence of Corynebacterium casei LMG S-19264T (=DSM 44701T), isolated from a smear-ripened cheese.</title>
        <authorList>
            <consortium name="US DOE Joint Genome Institute (JGI-PGF)"/>
            <person name="Walter F."/>
            <person name="Albersmeier A."/>
            <person name="Kalinowski J."/>
            <person name="Ruckert C."/>
        </authorList>
    </citation>
    <scope>NUCLEOTIDE SEQUENCE</scope>
    <source>
        <strain evidence="4">JCM 4059</strain>
    </source>
</reference>
<dbReference type="AlphaFoldDB" id="A0A919B619"/>
<keyword evidence="2" id="KW-1133">Transmembrane helix</keyword>
<evidence type="ECO:0000313" key="5">
    <source>
        <dbReference type="Proteomes" id="UP000638313"/>
    </source>
</evidence>
<evidence type="ECO:0000259" key="3">
    <source>
        <dbReference type="Pfam" id="PF20568"/>
    </source>
</evidence>
<feature type="region of interest" description="Disordered" evidence="1">
    <location>
        <begin position="1"/>
        <end position="82"/>
    </location>
</feature>
<reference evidence="4" key="2">
    <citation type="submission" date="2020-09" db="EMBL/GenBank/DDBJ databases">
        <authorList>
            <person name="Sun Q."/>
            <person name="Ohkuma M."/>
        </authorList>
    </citation>
    <scope>NUCLEOTIDE SEQUENCE</scope>
    <source>
        <strain evidence="4">JCM 4059</strain>
    </source>
</reference>
<feature type="compositionally biased region" description="Pro residues" evidence="1">
    <location>
        <begin position="353"/>
        <end position="382"/>
    </location>
</feature>
<feature type="region of interest" description="Disordered" evidence="1">
    <location>
        <begin position="310"/>
        <end position="397"/>
    </location>
</feature>
<feature type="transmembrane region" description="Helical" evidence="2">
    <location>
        <begin position="89"/>
        <end position="110"/>
    </location>
</feature>
<feature type="domain" description="DUF6777" evidence="3">
    <location>
        <begin position="149"/>
        <end position="312"/>
    </location>
</feature>
<keyword evidence="2" id="KW-0472">Membrane</keyword>
<dbReference type="SUPFAM" id="SSF101447">
    <property type="entry name" value="Formin homology 2 domain (FH2 domain)"/>
    <property type="match status" value="1"/>
</dbReference>
<feature type="region of interest" description="Disordered" evidence="1">
    <location>
        <begin position="130"/>
        <end position="151"/>
    </location>
</feature>
<dbReference type="RefSeq" id="WP_190131560.1">
    <property type="nucleotide sequence ID" value="NZ_BNBD01000010.1"/>
</dbReference>
<accession>A0A919B619</accession>
<sequence>MSSEPPSGNRPTGPPSGPLSGRGPEPPPEPRGGDQPTVTGDQAGPQPPRPSGPTEPPPPPPPPPPPAPPTGDEGGGPPARRPWWRSRTALVAAAVVVAAALAVVFLRMAGGGYGEIYLQSATAPGQDPFTPSASTADTTVTPAVPAGSRTVTGSTRGIYGGVLHQAGCDLDGLMSHLTGSQEKRDAFARALKTQPGELDGFLRGLTPVQLRADTHVTDHGYRNGDITGFQAVLQAGTVVLADRTGLPRVRCAGGNPLSEASTAAKESPKKKGDTWPAYRDADVVVVTQADSELDAFVLYDFQSGDWFERPVGTHGEKDRPVATPSNPLPTTKPPATPAPGHSAPSAPSGTTPTPAPTTPTKPNPSPSPTTPPTTPPSPPSPAYAPQQAGRHQGTADA</sequence>
<evidence type="ECO:0000256" key="2">
    <source>
        <dbReference type="SAM" id="Phobius"/>
    </source>
</evidence>
<feature type="compositionally biased region" description="Polar residues" evidence="1">
    <location>
        <begin position="1"/>
        <end position="10"/>
    </location>
</feature>
<keyword evidence="2" id="KW-0812">Transmembrane</keyword>
<dbReference type="EMBL" id="BNBD01000010">
    <property type="protein sequence ID" value="GHF59324.1"/>
    <property type="molecule type" value="Genomic_DNA"/>
</dbReference>
<gene>
    <name evidence="4" type="ORF">GCM10010218_46020</name>
</gene>
<comment type="caution">
    <text evidence="4">The sequence shown here is derived from an EMBL/GenBank/DDBJ whole genome shotgun (WGS) entry which is preliminary data.</text>
</comment>
<proteinExistence type="predicted"/>
<dbReference type="Proteomes" id="UP000638313">
    <property type="component" value="Unassembled WGS sequence"/>
</dbReference>
<feature type="compositionally biased region" description="Pro residues" evidence="1">
    <location>
        <begin position="326"/>
        <end position="337"/>
    </location>
</feature>
<organism evidence="4 5">
    <name type="scientific">Streptomyces mashuensis</name>
    <dbReference type="NCBI Taxonomy" id="33904"/>
    <lineage>
        <taxon>Bacteria</taxon>
        <taxon>Bacillati</taxon>
        <taxon>Actinomycetota</taxon>
        <taxon>Actinomycetes</taxon>
        <taxon>Kitasatosporales</taxon>
        <taxon>Streptomycetaceae</taxon>
        <taxon>Streptomyces</taxon>
    </lineage>
</organism>
<feature type="compositionally biased region" description="Low complexity" evidence="1">
    <location>
        <begin position="130"/>
        <end position="146"/>
    </location>
</feature>